<organism evidence="1 2">
    <name type="scientific">Aminobacter aganoensis</name>
    <dbReference type="NCBI Taxonomy" id="83264"/>
    <lineage>
        <taxon>Bacteria</taxon>
        <taxon>Pseudomonadati</taxon>
        <taxon>Pseudomonadota</taxon>
        <taxon>Alphaproteobacteria</taxon>
        <taxon>Hyphomicrobiales</taxon>
        <taxon>Phyllobacteriaceae</taxon>
        <taxon>Aminobacter</taxon>
    </lineage>
</organism>
<evidence type="ECO:0000313" key="2">
    <source>
        <dbReference type="Proteomes" id="UP000536262"/>
    </source>
</evidence>
<sequence length="178" mass="21114">MSVHAAHNAKQIRKICAIRILIFRTAIQKPPQTIQNSRMSLQRKRRLSLAWPEPTIVLHHEMRRMTMARRHERLERQRIYQREYRAKRRQERAPDRDDIARAMLRYMIVSAQQRGSDRLLGRVIVEVSRQLVDQGFNAEATRAAWEGLLERYEDGWDFFPKPHLRRHKVDAAGGGSRD</sequence>
<accession>A0A7X0FAB7</accession>
<dbReference type="AlphaFoldDB" id="A0A7X0FAB7"/>
<gene>
    <name evidence="1" type="ORF">GGR00_003826</name>
</gene>
<proteinExistence type="predicted"/>
<protein>
    <submittedName>
        <fullName evidence="1">Uncharacterized protein</fullName>
    </submittedName>
</protein>
<comment type="caution">
    <text evidence="1">The sequence shown here is derived from an EMBL/GenBank/DDBJ whole genome shotgun (WGS) entry which is preliminary data.</text>
</comment>
<reference evidence="1 2" key="1">
    <citation type="submission" date="2020-08" db="EMBL/GenBank/DDBJ databases">
        <title>Genomic Encyclopedia of Type Strains, Phase IV (KMG-IV): sequencing the most valuable type-strain genomes for metagenomic binning, comparative biology and taxonomic classification.</title>
        <authorList>
            <person name="Goeker M."/>
        </authorList>
    </citation>
    <scope>NUCLEOTIDE SEQUENCE [LARGE SCALE GENOMIC DNA]</scope>
    <source>
        <strain evidence="1 2">DSM 7051</strain>
    </source>
</reference>
<dbReference type="EMBL" id="JACHOU010000011">
    <property type="protein sequence ID" value="MBB6356021.1"/>
    <property type="molecule type" value="Genomic_DNA"/>
</dbReference>
<name>A0A7X0FAB7_9HYPH</name>
<evidence type="ECO:0000313" key="1">
    <source>
        <dbReference type="EMBL" id="MBB6356021.1"/>
    </source>
</evidence>
<dbReference type="Proteomes" id="UP000536262">
    <property type="component" value="Unassembled WGS sequence"/>
</dbReference>
<dbReference type="RefSeq" id="WP_184700383.1">
    <property type="nucleotide sequence ID" value="NZ_BAABEG010000001.1"/>
</dbReference>
<keyword evidence="2" id="KW-1185">Reference proteome</keyword>